<name>A0A2Z7C1H6_9LAMI</name>
<keyword evidence="3" id="KW-1185">Reference proteome</keyword>
<organism evidence="2 3">
    <name type="scientific">Dorcoceras hygrometricum</name>
    <dbReference type="NCBI Taxonomy" id="472368"/>
    <lineage>
        <taxon>Eukaryota</taxon>
        <taxon>Viridiplantae</taxon>
        <taxon>Streptophyta</taxon>
        <taxon>Embryophyta</taxon>
        <taxon>Tracheophyta</taxon>
        <taxon>Spermatophyta</taxon>
        <taxon>Magnoliopsida</taxon>
        <taxon>eudicotyledons</taxon>
        <taxon>Gunneridae</taxon>
        <taxon>Pentapetalae</taxon>
        <taxon>asterids</taxon>
        <taxon>lamiids</taxon>
        <taxon>Lamiales</taxon>
        <taxon>Gesneriaceae</taxon>
        <taxon>Didymocarpoideae</taxon>
        <taxon>Trichosporeae</taxon>
        <taxon>Loxocarpinae</taxon>
        <taxon>Dorcoceras</taxon>
    </lineage>
</organism>
<proteinExistence type="predicted"/>
<dbReference type="EMBL" id="KQ999894">
    <property type="protein sequence ID" value="KZV40662.1"/>
    <property type="molecule type" value="Genomic_DNA"/>
</dbReference>
<evidence type="ECO:0000313" key="2">
    <source>
        <dbReference type="EMBL" id="KZV40662.1"/>
    </source>
</evidence>
<feature type="region of interest" description="Disordered" evidence="1">
    <location>
        <begin position="175"/>
        <end position="199"/>
    </location>
</feature>
<protein>
    <recommendedName>
        <fullName evidence="4">Spindle pole body component 110-like</fullName>
    </recommendedName>
</protein>
<evidence type="ECO:0008006" key="4">
    <source>
        <dbReference type="Google" id="ProtNLM"/>
    </source>
</evidence>
<sequence length="199" mass="21768">MKWSFEYKKISQSFKEFNAEEESCATSSGLAVSSAMQAALSKLETKNAELRSRSVEMLYENQRLADMISSWTKSSVSLQKLQGAIKPYGDKTGLGYNSNEGKFKAEEESCATSSGLSGSSAMQAALSKLETKNAELRSRSVEMLYENQRLADMISSWTKSSVSLQKLQGAIKPYGDKTGLGYNSNEGSITETSSLKDKV</sequence>
<evidence type="ECO:0000313" key="3">
    <source>
        <dbReference type="Proteomes" id="UP000250235"/>
    </source>
</evidence>
<dbReference type="Proteomes" id="UP000250235">
    <property type="component" value="Unassembled WGS sequence"/>
</dbReference>
<evidence type="ECO:0000256" key="1">
    <source>
        <dbReference type="SAM" id="MobiDB-lite"/>
    </source>
</evidence>
<reference evidence="2 3" key="1">
    <citation type="journal article" date="2015" name="Proc. Natl. Acad. Sci. U.S.A.">
        <title>The resurrection genome of Boea hygrometrica: A blueprint for survival of dehydration.</title>
        <authorList>
            <person name="Xiao L."/>
            <person name="Yang G."/>
            <person name="Zhang L."/>
            <person name="Yang X."/>
            <person name="Zhao S."/>
            <person name="Ji Z."/>
            <person name="Zhou Q."/>
            <person name="Hu M."/>
            <person name="Wang Y."/>
            <person name="Chen M."/>
            <person name="Xu Y."/>
            <person name="Jin H."/>
            <person name="Xiao X."/>
            <person name="Hu G."/>
            <person name="Bao F."/>
            <person name="Hu Y."/>
            <person name="Wan P."/>
            <person name="Li L."/>
            <person name="Deng X."/>
            <person name="Kuang T."/>
            <person name="Xiang C."/>
            <person name="Zhu J.K."/>
            <person name="Oliver M.J."/>
            <person name="He Y."/>
        </authorList>
    </citation>
    <scope>NUCLEOTIDE SEQUENCE [LARGE SCALE GENOMIC DNA]</scope>
    <source>
        <strain evidence="3">cv. XS01</strain>
    </source>
</reference>
<dbReference type="AlphaFoldDB" id="A0A2Z7C1H6"/>
<gene>
    <name evidence="2" type="ORF">F511_32624</name>
</gene>
<accession>A0A2Z7C1H6</accession>
<feature type="compositionally biased region" description="Polar residues" evidence="1">
    <location>
        <begin position="181"/>
        <end position="193"/>
    </location>
</feature>